<protein>
    <submittedName>
        <fullName evidence="2">Uncharacterized protein</fullName>
    </submittedName>
</protein>
<evidence type="ECO:0000313" key="2">
    <source>
        <dbReference type="EMBL" id="CAH1802730.1"/>
    </source>
</evidence>
<feature type="region of interest" description="Disordered" evidence="1">
    <location>
        <begin position="1"/>
        <end position="21"/>
    </location>
</feature>
<dbReference type="AlphaFoldDB" id="A0A8S4QAB3"/>
<reference evidence="2" key="1">
    <citation type="submission" date="2022-03" db="EMBL/GenBank/DDBJ databases">
        <authorList>
            <person name="Martin C."/>
        </authorList>
    </citation>
    <scope>NUCLEOTIDE SEQUENCE</scope>
</reference>
<proteinExistence type="predicted"/>
<feature type="non-terminal residue" evidence="2">
    <location>
        <position position="1"/>
    </location>
</feature>
<evidence type="ECO:0000313" key="3">
    <source>
        <dbReference type="Proteomes" id="UP000749559"/>
    </source>
</evidence>
<dbReference type="EMBL" id="CAIIXF020000053">
    <property type="protein sequence ID" value="CAH1802730.1"/>
    <property type="molecule type" value="Genomic_DNA"/>
</dbReference>
<accession>A0A8S4QAB3</accession>
<gene>
    <name evidence="2" type="ORF">OFUS_LOCUS26379</name>
</gene>
<evidence type="ECO:0000256" key="1">
    <source>
        <dbReference type="SAM" id="MobiDB-lite"/>
    </source>
</evidence>
<name>A0A8S4QAB3_OWEFU</name>
<comment type="caution">
    <text evidence="2">The sequence shown here is derived from an EMBL/GenBank/DDBJ whole genome shotgun (WGS) entry which is preliminary data.</text>
</comment>
<sequence>GCGSLRVSGLPEDSGMNGDYEINGDPNALLPRYTKEGNAEYNMYFVQNSRTQGRWVIATKFHSTLYDARSNIVPFGSNQIDPSGTSWEYKEGSTRMTQKNSKWVCLDGMY</sequence>
<keyword evidence="3" id="KW-1185">Reference proteome</keyword>
<organism evidence="2 3">
    <name type="scientific">Owenia fusiformis</name>
    <name type="common">Polychaete worm</name>
    <dbReference type="NCBI Taxonomy" id="6347"/>
    <lineage>
        <taxon>Eukaryota</taxon>
        <taxon>Metazoa</taxon>
        <taxon>Spiralia</taxon>
        <taxon>Lophotrochozoa</taxon>
        <taxon>Annelida</taxon>
        <taxon>Polychaeta</taxon>
        <taxon>Sedentaria</taxon>
        <taxon>Canalipalpata</taxon>
        <taxon>Sabellida</taxon>
        <taxon>Oweniida</taxon>
        <taxon>Oweniidae</taxon>
        <taxon>Owenia</taxon>
    </lineage>
</organism>
<dbReference type="Proteomes" id="UP000749559">
    <property type="component" value="Unassembled WGS sequence"/>
</dbReference>
<feature type="non-terminal residue" evidence="2">
    <location>
        <position position="110"/>
    </location>
</feature>